<evidence type="ECO:0000256" key="1">
    <source>
        <dbReference type="SAM" id="MobiDB-lite"/>
    </source>
</evidence>
<feature type="compositionally biased region" description="Low complexity" evidence="1">
    <location>
        <begin position="239"/>
        <end position="260"/>
    </location>
</feature>
<sequence length="268" mass="27798">MPSVHPDKGRDQAEHAELKTREAVVEALLAEGPATAGTLATRLGISAAGIRRHLDQLLAEGAVITREAHAAGPRGRGRPAKAYLLTETGRSRLPHSYDDIAVQALEFLAESAGPEAVEAFARRRAEALVEPYLADLAATEDLHERVEILSRALTAGGFAASVERVGVGEQLCQHHCPVATVAGRFPQLCEAEFAVLSEALGSYAQRLATIARGDSFCTTFIPVGAAGLTVRAGSGGTDGASPAAGAPHARTARPTAASAPTEQGRTTS</sequence>
<dbReference type="PANTHER" id="PTHR30363:SF28">
    <property type="entry name" value="TRANSCRIPTIONAL REGULATORY PROTEIN-RELATED"/>
    <property type="match status" value="1"/>
</dbReference>
<organism evidence="2 3">
    <name type="scientific">Nakamurella alba</name>
    <dbReference type="NCBI Taxonomy" id="2665158"/>
    <lineage>
        <taxon>Bacteria</taxon>
        <taxon>Bacillati</taxon>
        <taxon>Actinomycetota</taxon>
        <taxon>Actinomycetes</taxon>
        <taxon>Nakamurellales</taxon>
        <taxon>Nakamurellaceae</taxon>
        <taxon>Nakamurella</taxon>
    </lineage>
</organism>
<dbReference type="AlphaFoldDB" id="A0A7K1FK18"/>
<dbReference type="InterPro" id="IPR036388">
    <property type="entry name" value="WH-like_DNA-bd_sf"/>
</dbReference>
<reference evidence="2 3" key="1">
    <citation type="submission" date="2019-11" db="EMBL/GenBank/DDBJ databases">
        <authorList>
            <person name="Jiang L.-Q."/>
        </authorList>
    </citation>
    <scope>NUCLEOTIDE SEQUENCE [LARGE SCALE GENOMIC DNA]</scope>
    <source>
        <strain evidence="2 3">YIM 132087</strain>
    </source>
</reference>
<protein>
    <submittedName>
        <fullName evidence="2">HTH domain-containing protein</fullName>
    </submittedName>
</protein>
<dbReference type="EMBL" id="WLYK01000001">
    <property type="protein sequence ID" value="MTD13769.1"/>
    <property type="molecule type" value="Genomic_DNA"/>
</dbReference>
<evidence type="ECO:0000313" key="3">
    <source>
        <dbReference type="Proteomes" id="UP000460221"/>
    </source>
</evidence>
<dbReference type="InterPro" id="IPR011991">
    <property type="entry name" value="ArsR-like_HTH"/>
</dbReference>
<comment type="caution">
    <text evidence="2">The sequence shown here is derived from an EMBL/GenBank/DDBJ whole genome shotgun (WGS) entry which is preliminary data.</text>
</comment>
<dbReference type="PANTHER" id="PTHR30363">
    <property type="entry name" value="HTH-TYPE TRANSCRIPTIONAL REGULATOR SRLR-RELATED"/>
    <property type="match status" value="1"/>
</dbReference>
<dbReference type="SUPFAM" id="SSF46785">
    <property type="entry name" value="Winged helix' DNA-binding domain"/>
    <property type="match status" value="1"/>
</dbReference>
<dbReference type="Pfam" id="PF12840">
    <property type="entry name" value="HTH_20"/>
    <property type="match status" value="1"/>
</dbReference>
<keyword evidence="3" id="KW-1185">Reference proteome</keyword>
<dbReference type="CDD" id="cd00090">
    <property type="entry name" value="HTH_ARSR"/>
    <property type="match status" value="1"/>
</dbReference>
<name>A0A7K1FK18_9ACTN</name>
<gene>
    <name evidence="2" type="ORF">GIS00_07405</name>
</gene>
<dbReference type="InterPro" id="IPR050313">
    <property type="entry name" value="Carb_Metab_HTH_regulators"/>
</dbReference>
<dbReference type="Proteomes" id="UP000460221">
    <property type="component" value="Unassembled WGS sequence"/>
</dbReference>
<dbReference type="InterPro" id="IPR036390">
    <property type="entry name" value="WH_DNA-bd_sf"/>
</dbReference>
<dbReference type="Gene3D" id="1.10.10.10">
    <property type="entry name" value="Winged helix-like DNA-binding domain superfamily/Winged helix DNA-binding domain"/>
    <property type="match status" value="1"/>
</dbReference>
<feature type="region of interest" description="Disordered" evidence="1">
    <location>
        <begin position="236"/>
        <end position="268"/>
    </location>
</feature>
<accession>A0A7K1FK18</accession>
<proteinExistence type="predicted"/>
<evidence type="ECO:0000313" key="2">
    <source>
        <dbReference type="EMBL" id="MTD13769.1"/>
    </source>
</evidence>